<dbReference type="HOGENOM" id="CLU_2396532_0_0_14"/>
<evidence type="ECO:0000313" key="1">
    <source>
        <dbReference type="EMBL" id="CBZ40587.1"/>
    </source>
</evidence>
<dbReference type="AlphaFoldDB" id="F0V1Q6"/>
<sequence>MFKKLLATFIGATGVFGFSIEKHLNIFSSGDVIPKPSAGGGGTESFLCLFKLMLMRWRKMKESLLLLEDLKKEKVVCKITGLINEKLKARDLAILSI</sequence>
<name>F0V1Q6_MYCS3</name>
<protein>
    <submittedName>
        <fullName evidence="1">Uncharacterized protein</fullName>
    </submittedName>
</protein>
<gene>
    <name evidence="1" type="ORF">MSUIS_04940</name>
</gene>
<accession>F0V1Q6</accession>
<dbReference type="EMBL" id="FQ790233">
    <property type="protein sequence ID" value="CBZ40587.1"/>
    <property type="molecule type" value="Genomic_DNA"/>
</dbReference>
<dbReference type="KEGG" id="msk:MSUIS_04940"/>
<dbReference type="Proteomes" id="UP000008645">
    <property type="component" value="Chromosome"/>
</dbReference>
<organism evidence="1 2">
    <name type="scientific">Mycoplasma suis (strain KI_3806)</name>
    <dbReference type="NCBI Taxonomy" id="708248"/>
    <lineage>
        <taxon>Bacteria</taxon>
        <taxon>Bacillati</taxon>
        <taxon>Mycoplasmatota</taxon>
        <taxon>Mollicutes</taxon>
        <taxon>Mycoplasmataceae</taxon>
        <taxon>Mycoplasma</taxon>
    </lineage>
</organism>
<reference evidence="1 2" key="1">
    <citation type="journal article" date="2011" name="J. Bacteriol.">
        <title>Complete genome sequence of the hemotrophic Mycoplasma suis strain KI3806.</title>
        <authorList>
            <person name="Oehlerking J."/>
            <person name="Kube M."/>
            <person name="Felder K.M."/>
            <person name="Matter D."/>
            <person name="Wittenbrink M.M."/>
            <person name="Schwarzenbach S."/>
            <person name="Kramer M.M."/>
            <person name="Hoelzle K."/>
            <person name="Hoelzle L.E."/>
        </authorList>
    </citation>
    <scope>NUCLEOTIDE SEQUENCE [LARGE SCALE GENOMIC DNA]</scope>
    <source>
        <strain evidence="2">KI_3806</strain>
    </source>
</reference>
<proteinExistence type="predicted"/>
<evidence type="ECO:0000313" key="2">
    <source>
        <dbReference type="Proteomes" id="UP000008645"/>
    </source>
</evidence>